<dbReference type="PANTHER" id="PTHR43280">
    <property type="entry name" value="ARAC-FAMILY TRANSCRIPTIONAL REGULATOR"/>
    <property type="match status" value="1"/>
</dbReference>
<accession>G5KF55</accession>
<dbReference type="GO" id="GO:0043565">
    <property type="term" value="F:sequence-specific DNA binding"/>
    <property type="evidence" value="ECO:0007669"/>
    <property type="project" value="InterPro"/>
</dbReference>
<feature type="domain" description="HTH araC/xylS-type" evidence="4">
    <location>
        <begin position="189"/>
        <end position="287"/>
    </location>
</feature>
<keyword evidence="1" id="KW-0805">Transcription regulation</keyword>
<keyword evidence="2" id="KW-0238">DNA-binding</keyword>
<dbReference type="InterPro" id="IPR018060">
    <property type="entry name" value="HTH_AraC"/>
</dbReference>
<reference evidence="5 6" key="1">
    <citation type="journal article" date="2014" name="Int. J. Syst. Evol. Microbiol.">
        <title>Phylogenomics and the dynamic genome evolution of the genus Streptococcus.</title>
        <authorList>
            <consortium name="The Broad Institute Genome Sequencing Platform"/>
            <person name="Richards V.P."/>
            <person name="Palmer S.R."/>
            <person name="Pavinski Bitar P.D."/>
            <person name="Qin X."/>
            <person name="Weinstock G.M."/>
            <person name="Highlander S.K."/>
            <person name="Town C.D."/>
            <person name="Burne R.A."/>
            <person name="Stanhope M.J."/>
        </authorList>
    </citation>
    <scope>NUCLEOTIDE SEQUENCE [LARGE SCALE GENOMIC DNA]</scope>
    <source>
        <strain evidence="5 6">2285-97</strain>
    </source>
</reference>
<evidence type="ECO:0000313" key="6">
    <source>
        <dbReference type="Proteomes" id="UP000005388"/>
    </source>
</evidence>
<dbReference type="PROSITE" id="PS01124">
    <property type="entry name" value="HTH_ARAC_FAMILY_2"/>
    <property type="match status" value="1"/>
</dbReference>
<dbReference type="Proteomes" id="UP000005388">
    <property type="component" value="Unassembled WGS sequence"/>
</dbReference>
<evidence type="ECO:0000313" key="5">
    <source>
        <dbReference type="EMBL" id="EHJ56004.1"/>
    </source>
</evidence>
<dbReference type="InterPro" id="IPR020449">
    <property type="entry name" value="Tscrpt_reg_AraC-type_HTH"/>
</dbReference>
<dbReference type="InterPro" id="IPR018062">
    <property type="entry name" value="HTH_AraC-typ_CS"/>
</dbReference>
<sequence length="289" mass="33688">MVNFMKSKQIIYQKQLNNEFPFLSLEVKNGKMYPKSESFGLMHWHEEFQLIYVISGNIVVKTLNQELTVKSGQAVFINKNIIHLISSNDKTHYISFLFLGGLISSEFSHFRTLIEELAQDLSKKIIYFDRFSRNDSIVIDFLKKLQMSVPPKKAIDYFHIQLLIANLCYHLFTIDNIDKESLPENLIMESMLHYIAEHYYESISLSDIAKSAHVSISMCQRQFKAIFEVTPHQYINHYRLEKSKTLLYQQKLSIAEIAQAVGFSQSSHFSSLFKARYGVSPKQYQNSQK</sequence>
<dbReference type="Gene3D" id="1.10.10.60">
    <property type="entry name" value="Homeodomain-like"/>
    <property type="match status" value="2"/>
</dbReference>
<dbReference type="Pfam" id="PF07883">
    <property type="entry name" value="Cupin_2"/>
    <property type="match status" value="1"/>
</dbReference>
<dbReference type="PRINTS" id="PR00032">
    <property type="entry name" value="HTHARAC"/>
</dbReference>
<dbReference type="InterPro" id="IPR037923">
    <property type="entry name" value="HTH-like"/>
</dbReference>
<dbReference type="STRING" id="764291.STRUR_2183"/>
<dbReference type="Gene3D" id="2.60.120.10">
    <property type="entry name" value="Jelly Rolls"/>
    <property type="match status" value="1"/>
</dbReference>
<evidence type="ECO:0000256" key="2">
    <source>
        <dbReference type="ARBA" id="ARBA00023125"/>
    </source>
</evidence>
<dbReference type="EMBL" id="AEUZ02000001">
    <property type="protein sequence ID" value="EHJ56004.1"/>
    <property type="molecule type" value="Genomic_DNA"/>
</dbReference>
<protein>
    <submittedName>
        <fullName evidence="5">Transcriptional regulator, AraC family</fullName>
    </submittedName>
</protein>
<dbReference type="InterPro" id="IPR009057">
    <property type="entry name" value="Homeodomain-like_sf"/>
</dbReference>
<evidence type="ECO:0000256" key="1">
    <source>
        <dbReference type="ARBA" id="ARBA00023015"/>
    </source>
</evidence>
<keyword evidence="6" id="KW-1185">Reference proteome</keyword>
<comment type="caution">
    <text evidence="5">The sequence shown here is derived from an EMBL/GenBank/DDBJ whole genome shotgun (WGS) entry which is preliminary data.</text>
</comment>
<dbReference type="AlphaFoldDB" id="G5KF55"/>
<dbReference type="PROSITE" id="PS00041">
    <property type="entry name" value="HTH_ARAC_FAMILY_1"/>
    <property type="match status" value="1"/>
</dbReference>
<dbReference type="SMART" id="SM00342">
    <property type="entry name" value="HTH_ARAC"/>
    <property type="match status" value="1"/>
</dbReference>
<dbReference type="InterPro" id="IPR013096">
    <property type="entry name" value="Cupin_2"/>
</dbReference>
<name>G5KF55_9STRE</name>
<gene>
    <name evidence="5" type="ORF">STRUR_2183</name>
</gene>
<evidence type="ECO:0000259" key="4">
    <source>
        <dbReference type="PROSITE" id="PS01124"/>
    </source>
</evidence>
<dbReference type="SUPFAM" id="SSF51215">
    <property type="entry name" value="Regulatory protein AraC"/>
    <property type="match status" value="1"/>
</dbReference>
<proteinExistence type="predicted"/>
<dbReference type="SUPFAM" id="SSF46689">
    <property type="entry name" value="Homeodomain-like"/>
    <property type="match status" value="2"/>
</dbReference>
<evidence type="ECO:0000256" key="3">
    <source>
        <dbReference type="ARBA" id="ARBA00023163"/>
    </source>
</evidence>
<dbReference type="Pfam" id="PF12833">
    <property type="entry name" value="HTH_18"/>
    <property type="match status" value="1"/>
</dbReference>
<dbReference type="GO" id="GO:0003700">
    <property type="term" value="F:DNA-binding transcription factor activity"/>
    <property type="evidence" value="ECO:0007669"/>
    <property type="project" value="InterPro"/>
</dbReference>
<organism evidence="5 6">
    <name type="scientific">Streptococcus urinalis 2285-97</name>
    <dbReference type="NCBI Taxonomy" id="764291"/>
    <lineage>
        <taxon>Bacteria</taxon>
        <taxon>Bacillati</taxon>
        <taxon>Bacillota</taxon>
        <taxon>Bacilli</taxon>
        <taxon>Lactobacillales</taxon>
        <taxon>Streptococcaceae</taxon>
        <taxon>Streptococcus</taxon>
    </lineage>
</organism>
<keyword evidence="3" id="KW-0804">Transcription</keyword>
<dbReference type="InterPro" id="IPR014710">
    <property type="entry name" value="RmlC-like_jellyroll"/>
</dbReference>
<dbReference type="eggNOG" id="COG2207">
    <property type="taxonomic scope" value="Bacteria"/>
</dbReference>
<dbReference type="PANTHER" id="PTHR43280:SF2">
    <property type="entry name" value="HTH-TYPE TRANSCRIPTIONAL REGULATOR EXSA"/>
    <property type="match status" value="1"/>
</dbReference>